<evidence type="ECO:0000259" key="6">
    <source>
        <dbReference type="PROSITE" id="PS50888"/>
    </source>
</evidence>
<proteinExistence type="inferred from homology"/>
<dbReference type="Pfam" id="PF00010">
    <property type="entry name" value="HLH"/>
    <property type="match status" value="1"/>
</dbReference>
<dbReference type="OMA" id="HTWTERE"/>
<evidence type="ECO:0000256" key="2">
    <source>
        <dbReference type="ARBA" id="ARBA00023015"/>
    </source>
</evidence>
<name>A0A5P1FLP7_ASPOF</name>
<evidence type="ECO:0000256" key="5">
    <source>
        <dbReference type="SAM" id="MobiDB-lite"/>
    </source>
</evidence>
<feature type="compositionally biased region" description="Basic and acidic residues" evidence="5">
    <location>
        <begin position="54"/>
        <end position="63"/>
    </location>
</feature>
<organism evidence="7 8">
    <name type="scientific">Asparagus officinalis</name>
    <name type="common">Garden asparagus</name>
    <dbReference type="NCBI Taxonomy" id="4686"/>
    <lineage>
        <taxon>Eukaryota</taxon>
        <taxon>Viridiplantae</taxon>
        <taxon>Streptophyta</taxon>
        <taxon>Embryophyta</taxon>
        <taxon>Tracheophyta</taxon>
        <taxon>Spermatophyta</taxon>
        <taxon>Magnoliopsida</taxon>
        <taxon>Liliopsida</taxon>
        <taxon>Asparagales</taxon>
        <taxon>Asparagaceae</taxon>
        <taxon>Asparagoideae</taxon>
        <taxon>Asparagus</taxon>
    </lineage>
</organism>
<dbReference type="SUPFAM" id="SSF47459">
    <property type="entry name" value="HLH, helix-loop-helix DNA-binding domain"/>
    <property type="match status" value="1"/>
</dbReference>
<keyword evidence="3" id="KW-0804">Transcription</keyword>
<dbReference type="GO" id="GO:0046983">
    <property type="term" value="F:protein dimerization activity"/>
    <property type="evidence" value="ECO:0007669"/>
    <property type="project" value="InterPro"/>
</dbReference>
<dbReference type="GO" id="GO:0010115">
    <property type="term" value="P:regulation of abscisic acid biosynthetic process"/>
    <property type="evidence" value="ECO:0007669"/>
    <property type="project" value="EnsemblPlants"/>
</dbReference>
<dbReference type="PROSITE" id="PS50888">
    <property type="entry name" value="BHLH"/>
    <property type="match status" value="1"/>
</dbReference>
<dbReference type="InterPro" id="IPR036638">
    <property type="entry name" value="HLH_DNA-bd_sf"/>
</dbReference>
<keyword evidence="4" id="KW-0175">Coiled coil</keyword>
<evidence type="ECO:0000313" key="7">
    <source>
        <dbReference type="EMBL" id="ONK77520.1"/>
    </source>
</evidence>
<feature type="compositionally biased region" description="Polar residues" evidence="5">
    <location>
        <begin position="23"/>
        <end position="36"/>
    </location>
</feature>
<comment type="similarity">
    <text evidence="1">Belongs to the bHLH protein family.</text>
</comment>
<evidence type="ECO:0000256" key="4">
    <source>
        <dbReference type="SAM" id="Coils"/>
    </source>
</evidence>
<feature type="coiled-coil region" evidence="4">
    <location>
        <begin position="119"/>
        <end position="149"/>
    </location>
</feature>
<dbReference type="PANTHER" id="PTHR46772">
    <property type="entry name" value="BHLH DOMAIN-CONTAINING PROTEIN"/>
    <property type="match status" value="1"/>
</dbReference>
<dbReference type="GO" id="GO:0009960">
    <property type="term" value="P:endosperm development"/>
    <property type="evidence" value="ECO:0007669"/>
    <property type="project" value="EnsemblPlants"/>
</dbReference>
<gene>
    <name evidence="7" type="ORF">A4U43_C02F7430</name>
</gene>
<dbReference type="Gene3D" id="4.10.280.10">
    <property type="entry name" value="Helix-loop-helix DNA-binding domain"/>
    <property type="match status" value="1"/>
</dbReference>
<dbReference type="GO" id="GO:0048317">
    <property type="term" value="P:seed morphogenesis"/>
    <property type="evidence" value="ECO:0007669"/>
    <property type="project" value="EnsemblPlants"/>
</dbReference>
<dbReference type="EMBL" id="CM007382">
    <property type="protein sequence ID" value="ONK77520.1"/>
    <property type="molecule type" value="Genomic_DNA"/>
</dbReference>
<dbReference type="SMART" id="SM00353">
    <property type="entry name" value="HLH"/>
    <property type="match status" value="1"/>
</dbReference>
<dbReference type="GO" id="GO:0003700">
    <property type="term" value="F:DNA-binding transcription factor activity"/>
    <property type="evidence" value="ECO:0007669"/>
    <property type="project" value="InterPro"/>
</dbReference>
<evidence type="ECO:0000313" key="8">
    <source>
        <dbReference type="Proteomes" id="UP000243459"/>
    </source>
</evidence>
<sequence length="264" mass="29308">MSDEGGANGAKASFLCPESDQPWSFSNFDNSGSDHQNIVVLGSKPNSPIVGLKIDGDQEKTEGKINGSSSSKGKGEASDDHEMHILTERERRKKMRNMFSNLHELIPHLPSKADKSTIVDEAVTYIKSLQQTLQNLQQQKLERMQVQASSSSSLFPPVLRTPQSQAINNSRESFLATAPMSPTLMPMPRLSNSFQAWSTDNAMLNVSGEHAHISISTVKKPGTLANIFYIMEKYKLEVLLCTVSSDYFRSMYMIHARMPKGLEL</sequence>
<keyword evidence="8" id="KW-1185">Reference proteome</keyword>
<feature type="domain" description="BHLH" evidence="6">
    <location>
        <begin position="79"/>
        <end position="129"/>
    </location>
</feature>
<protein>
    <recommendedName>
        <fullName evidence="6">BHLH domain-containing protein</fullName>
    </recommendedName>
</protein>
<dbReference type="CDD" id="cd11393">
    <property type="entry name" value="bHLH_AtbHLH_like"/>
    <property type="match status" value="1"/>
</dbReference>
<evidence type="ECO:0000256" key="1">
    <source>
        <dbReference type="ARBA" id="ARBA00005510"/>
    </source>
</evidence>
<accession>A0A5P1FLP7</accession>
<dbReference type="AlphaFoldDB" id="A0A5P1FLP7"/>
<dbReference type="Gramene" id="ONK77520">
    <property type="protein sequence ID" value="ONK77520"/>
    <property type="gene ID" value="A4U43_C02F7430"/>
</dbReference>
<dbReference type="GO" id="GO:0010162">
    <property type="term" value="P:seed dormancy process"/>
    <property type="evidence" value="ECO:0007669"/>
    <property type="project" value="EnsemblPlants"/>
</dbReference>
<dbReference type="GO" id="GO:0009793">
    <property type="term" value="P:embryo development ending in seed dormancy"/>
    <property type="evidence" value="ECO:0007669"/>
    <property type="project" value="EnsemblPlants"/>
</dbReference>
<evidence type="ECO:0000256" key="3">
    <source>
        <dbReference type="ARBA" id="ARBA00023163"/>
    </source>
</evidence>
<reference evidence="8" key="1">
    <citation type="journal article" date="2017" name="Nat. Commun.">
        <title>The asparagus genome sheds light on the origin and evolution of a young Y chromosome.</title>
        <authorList>
            <person name="Harkess A."/>
            <person name="Zhou J."/>
            <person name="Xu C."/>
            <person name="Bowers J.E."/>
            <person name="Van der Hulst R."/>
            <person name="Ayyampalayam S."/>
            <person name="Mercati F."/>
            <person name="Riccardi P."/>
            <person name="McKain M.R."/>
            <person name="Kakrana A."/>
            <person name="Tang H."/>
            <person name="Ray J."/>
            <person name="Groenendijk J."/>
            <person name="Arikit S."/>
            <person name="Mathioni S.M."/>
            <person name="Nakano M."/>
            <person name="Shan H."/>
            <person name="Telgmann-Rauber A."/>
            <person name="Kanno A."/>
            <person name="Yue Z."/>
            <person name="Chen H."/>
            <person name="Li W."/>
            <person name="Chen Y."/>
            <person name="Xu X."/>
            <person name="Zhang Y."/>
            <person name="Luo S."/>
            <person name="Chen H."/>
            <person name="Gao J."/>
            <person name="Mao Z."/>
            <person name="Pires J.C."/>
            <person name="Luo M."/>
            <person name="Kudrna D."/>
            <person name="Wing R.A."/>
            <person name="Meyers B.C."/>
            <person name="Yi K."/>
            <person name="Kong H."/>
            <person name="Lavrijsen P."/>
            <person name="Sunseri F."/>
            <person name="Falavigna A."/>
            <person name="Ye Y."/>
            <person name="Leebens-Mack J.H."/>
            <person name="Chen G."/>
        </authorList>
    </citation>
    <scope>NUCLEOTIDE SEQUENCE [LARGE SCALE GENOMIC DNA]</scope>
    <source>
        <strain evidence="8">cv. DH0086</strain>
    </source>
</reference>
<keyword evidence="2" id="KW-0805">Transcription regulation</keyword>
<dbReference type="InterPro" id="IPR011598">
    <property type="entry name" value="bHLH_dom"/>
</dbReference>
<dbReference type="PANTHER" id="PTHR46772:SF8">
    <property type="entry name" value="TRANSCRIPTION FACTOR BHLH95"/>
    <property type="match status" value="1"/>
</dbReference>
<dbReference type="InterPro" id="IPR044278">
    <property type="entry name" value="BHLH95-like"/>
</dbReference>
<dbReference type="InterPro" id="IPR045239">
    <property type="entry name" value="bHLH95_bHLH"/>
</dbReference>
<dbReference type="Proteomes" id="UP000243459">
    <property type="component" value="Chromosome 2"/>
</dbReference>
<feature type="region of interest" description="Disordered" evidence="5">
    <location>
        <begin position="23"/>
        <end position="81"/>
    </location>
</feature>